<dbReference type="InterPro" id="IPR001356">
    <property type="entry name" value="HD"/>
</dbReference>
<evidence type="ECO:0000313" key="10">
    <source>
        <dbReference type="Proteomes" id="UP001209878"/>
    </source>
</evidence>
<dbReference type="PANTHER" id="PTHR24329:SF543">
    <property type="entry name" value="FI01017P-RELATED"/>
    <property type="match status" value="1"/>
</dbReference>
<dbReference type="InterPro" id="IPR009057">
    <property type="entry name" value="Homeodomain-like_sf"/>
</dbReference>
<dbReference type="Gene3D" id="1.10.10.60">
    <property type="entry name" value="Homeodomain-like"/>
    <property type="match status" value="1"/>
</dbReference>
<comment type="subcellular location">
    <subcellularLocation>
        <location evidence="1 5 6">Nucleus</location>
    </subcellularLocation>
</comment>
<dbReference type="SUPFAM" id="SSF46689">
    <property type="entry name" value="Homeodomain-like"/>
    <property type="match status" value="1"/>
</dbReference>
<dbReference type="PANTHER" id="PTHR24329">
    <property type="entry name" value="HOMEOBOX PROTEIN ARISTALESS"/>
    <property type="match status" value="1"/>
</dbReference>
<keyword evidence="4 5" id="KW-0539">Nucleus</keyword>
<dbReference type="CDD" id="cd00086">
    <property type="entry name" value="homeodomain"/>
    <property type="match status" value="1"/>
</dbReference>
<dbReference type="EMBL" id="JAODUO010000032">
    <property type="protein sequence ID" value="KAK2192366.1"/>
    <property type="molecule type" value="Genomic_DNA"/>
</dbReference>
<feature type="region of interest" description="Disordered" evidence="7">
    <location>
        <begin position="150"/>
        <end position="177"/>
    </location>
</feature>
<evidence type="ECO:0000313" key="9">
    <source>
        <dbReference type="EMBL" id="KAK2192366.1"/>
    </source>
</evidence>
<evidence type="ECO:0000256" key="2">
    <source>
        <dbReference type="ARBA" id="ARBA00023125"/>
    </source>
</evidence>
<evidence type="ECO:0000256" key="1">
    <source>
        <dbReference type="ARBA" id="ARBA00004123"/>
    </source>
</evidence>
<proteinExistence type="predicted"/>
<accession>A0AAD9PD71</accession>
<comment type="caution">
    <text evidence="9">The sequence shown here is derived from an EMBL/GenBank/DDBJ whole genome shotgun (WGS) entry which is preliminary data.</text>
</comment>
<dbReference type="SMART" id="SM00389">
    <property type="entry name" value="HOX"/>
    <property type="match status" value="1"/>
</dbReference>
<gene>
    <name evidence="9" type="ORF">NP493_32g03000</name>
</gene>
<dbReference type="PRINTS" id="PR00031">
    <property type="entry name" value="HTHREPRESSR"/>
</dbReference>
<dbReference type="GO" id="GO:0000977">
    <property type="term" value="F:RNA polymerase II transcription regulatory region sequence-specific DNA binding"/>
    <property type="evidence" value="ECO:0007669"/>
    <property type="project" value="TreeGrafter"/>
</dbReference>
<name>A0AAD9PD71_RIDPI</name>
<feature type="DNA-binding region" description="Homeobox" evidence="5">
    <location>
        <begin position="3"/>
        <end position="45"/>
    </location>
</feature>
<keyword evidence="2 5" id="KW-0238">DNA-binding</keyword>
<dbReference type="Proteomes" id="UP001209878">
    <property type="component" value="Unassembled WGS sequence"/>
</dbReference>
<keyword evidence="3 5" id="KW-0371">Homeobox</keyword>
<evidence type="ECO:0000256" key="4">
    <source>
        <dbReference type="ARBA" id="ARBA00023242"/>
    </source>
</evidence>
<evidence type="ECO:0000256" key="3">
    <source>
        <dbReference type="ARBA" id="ARBA00023155"/>
    </source>
</evidence>
<sequence length="219" mass="24077">MEKAFERAPYPDVFAREELAIRIGLTESRVQVWFQNRRAKWRKKEAPRKPAVYRHTCPASASYLTSLYSAAALSSPAAGDTYTYLDHWPMFSPPYLPRHVIDSPISPYLPPFTCQGYHHQIPGLSFSCLPLDGACAQACQDASVTSLARDPVLGSPPRLEPCTPTAQVGKKPPPETGAMDLTLGISGAENNAIRRNVDVTSLPRANTSPRHTETAKDDT</sequence>
<dbReference type="Pfam" id="PF00046">
    <property type="entry name" value="Homeodomain"/>
    <property type="match status" value="1"/>
</dbReference>
<reference evidence="9" key="1">
    <citation type="journal article" date="2023" name="Mol. Biol. Evol.">
        <title>Third-Generation Sequencing Reveals the Adaptive Role of the Epigenome in Three Deep-Sea Polychaetes.</title>
        <authorList>
            <person name="Perez M."/>
            <person name="Aroh O."/>
            <person name="Sun Y."/>
            <person name="Lan Y."/>
            <person name="Juniper S.K."/>
            <person name="Young C.R."/>
            <person name="Angers B."/>
            <person name="Qian P.Y."/>
        </authorList>
    </citation>
    <scope>NUCLEOTIDE SEQUENCE</scope>
    <source>
        <strain evidence="9">R07B-5</strain>
    </source>
</reference>
<dbReference type="FunFam" id="1.10.10.60:FF:000679">
    <property type="entry name" value="Homeobox protein aristaless"/>
    <property type="match status" value="1"/>
</dbReference>
<evidence type="ECO:0000256" key="7">
    <source>
        <dbReference type="SAM" id="MobiDB-lite"/>
    </source>
</evidence>
<dbReference type="InterPro" id="IPR000047">
    <property type="entry name" value="HTH_motif"/>
</dbReference>
<dbReference type="InterPro" id="IPR017970">
    <property type="entry name" value="Homeobox_CS"/>
</dbReference>
<dbReference type="GO" id="GO:0005634">
    <property type="term" value="C:nucleus"/>
    <property type="evidence" value="ECO:0007669"/>
    <property type="project" value="UniProtKB-SubCell"/>
</dbReference>
<feature type="region of interest" description="Disordered" evidence="7">
    <location>
        <begin position="194"/>
        <end position="219"/>
    </location>
</feature>
<evidence type="ECO:0000256" key="6">
    <source>
        <dbReference type="RuleBase" id="RU000682"/>
    </source>
</evidence>
<feature type="compositionally biased region" description="Basic and acidic residues" evidence="7">
    <location>
        <begin position="210"/>
        <end position="219"/>
    </location>
</feature>
<dbReference type="PROSITE" id="PS50071">
    <property type="entry name" value="HOMEOBOX_2"/>
    <property type="match status" value="1"/>
</dbReference>
<dbReference type="PROSITE" id="PS00027">
    <property type="entry name" value="HOMEOBOX_1"/>
    <property type="match status" value="1"/>
</dbReference>
<organism evidence="9 10">
    <name type="scientific">Ridgeia piscesae</name>
    <name type="common">Tubeworm</name>
    <dbReference type="NCBI Taxonomy" id="27915"/>
    <lineage>
        <taxon>Eukaryota</taxon>
        <taxon>Metazoa</taxon>
        <taxon>Spiralia</taxon>
        <taxon>Lophotrochozoa</taxon>
        <taxon>Annelida</taxon>
        <taxon>Polychaeta</taxon>
        <taxon>Sedentaria</taxon>
        <taxon>Canalipalpata</taxon>
        <taxon>Sabellida</taxon>
        <taxon>Siboglinidae</taxon>
        <taxon>Ridgeia</taxon>
    </lineage>
</organism>
<feature type="domain" description="Homeobox" evidence="8">
    <location>
        <begin position="1"/>
        <end position="44"/>
    </location>
</feature>
<evidence type="ECO:0000259" key="8">
    <source>
        <dbReference type="PROSITE" id="PS50071"/>
    </source>
</evidence>
<dbReference type="GO" id="GO:0000981">
    <property type="term" value="F:DNA-binding transcription factor activity, RNA polymerase II-specific"/>
    <property type="evidence" value="ECO:0007669"/>
    <property type="project" value="InterPro"/>
</dbReference>
<evidence type="ECO:0000256" key="5">
    <source>
        <dbReference type="PROSITE-ProRule" id="PRU00108"/>
    </source>
</evidence>
<dbReference type="AlphaFoldDB" id="A0AAD9PD71"/>
<dbReference type="InterPro" id="IPR050649">
    <property type="entry name" value="Paired_Homeobox_TFs"/>
</dbReference>
<protein>
    <recommendedName>
        <fullName evidence="8">Homeobox domain-containing protein</fullName>
    </recommendedName>
</protein>
<keyword evidence="10" id="KW-1185">Reference proteome</keyword>